<dbReference type="EMBL" id="JABAIA010000003">
    <property type="protein sequence ID" value="NLR67935.1"/>
    <property type="molecule type" value="Genomic_DNA"/>
</dbReference>
<evidence type="ECO:0000313" key="1">
    <source>
        <dbReference type="EMBL" id="NLR67935.1"/>
    </source>
</evidence>
<name>A0A847S3B9_9BACT</name>
<accession>A0A847S3B9</accession>
<sequence length="376" mass="40799">MHLPYAEADTSDFTISYLFVSQNDTPATAFDANAAIHVSWESSGTYFKLYAGDDKQSQPLYSGADKYFLISNGFSVDTTLILEATYNNNKLYKSVTVTINNPALKPGRITIADNNTVKKDMTTNGNATINQLSVDGKLVLADSTDPSFLINGPLRSGCQINITGETTVPGLSTDNTTSKELEMLSKLTINKGTVSLFNESNIIYQGQDDLTNNQFTAHTDGYFIVYMPTFDVPSGIGFTSTITIQMNAYTFKATGGMARFGSANSTVICLPLSKGTSLTYSTTYQSLFFVKAPKAITVQWYPIGQNSSSKATYELIDLPTDHMEAASIDMAARAASGKTKKLTAAKAFIQTIEQACGKTIDATTKELLAEKLMTFR</sequence>
<dbReference type="AlphaFoldDB" id="A0A847S3B9"/>
<gene>
    <name evidence="1" type="ORF">HGH92_26760</name>
</gene>
<evidence type="ECO:0000313" key="2">
    <source>
        <dbReference type="Proteomes" id="UP000570474"/>
    </source>
</evidence>
<organism evidence="1 2">
    <name type="scientific">Chitinophaga varians</name>
    <dbReference type="NCBI Taxonomy" id="2202339"/>
    <lineage>
        <taxon>Bacteria</taxon>
        <taxon>Pseudomonadati</taxon>
        <taxon>Bacteroidota</taxon>
        <taxon>Chitinophagia</taxon>
        <taxon>Chitinophagales</taxon>
        <taxon>Chitinophagaceae</taxon>
        <taxon>Chitinophaga</taxon>
    </lineage>
</organism>
<keyword evidence="2" id="KW-1185">Reference proteome</keyword>
<proteinExistence type="predicted"/>
<comment type="caution">
    <text evidence="1">The sequence shown here is derived from an EMBL/GenBank/DDBJ whole genome shotgun (WGS) entry which is preliminary data.</text>
</comment>
<reference evidence="1 2" key="1">
    <citation type="submission" date="2020-04" db="EMBL/GenBank/DDBJ databases">
        <authorList>
            <person name="Yin C."/>
        </authorList>
    </citation>
    <scope>NUCLEOTIDE SEQUENCE [LARGE SCALE GENOMIC DNA]</scope>
    <source>
        <strain evidence="1 2">Ae27</strain>
    </source>
</reference>
<dbReference type="Proteomes" id="UP000570474">
    <property type="component" value="Unassembled WGS sequence"/>
</dbReference>
<dbReference type="RefSeq" id="WP_168873876.1">
    <property type="nucleotide sequence ID" value="NZ_JABAIA010000003.1"/>
</dbReference>
<protein>
    <submittedName>
        <fullName evidence="1">Uncharacterized protein</fullName>
    </submittedName>
</protein>